<gene>
    <name evidence="1" type="ORF">PECUL_23A045823</name>
</gene>
<evidence type="ECO:0000313" key="1">
    <source>
        <dbReference type="EMBL" id="CAH2295167.1"/>
    </source>
</evidence>
<sequence length="158" mass="17631">MALLPPLWAGGGHPGLPWGPTLIGDLTYHLRWRLSLTGTLWSGPPLRALGTHYGQLRETSYEQLTYPETRPGVLPIDTEDLVLKPSNWQSGSNSNQAASWCDPTMPNYTHDSRGSLRRPCTYPAPKRLIIPDKPHHSIRELFTDGAEKQRIVTCQLPA</sequence>
<accession>A0AAD1W7D7</accession>
<dbReference type="AlphaFoldDB" id="A0AAD1W7D7"/>
<keyword evidence="2" id="KW-1185">Reference proteome</keyword>
<organism evidence="1 2">
    <name type="scientific">Pelobates cultripes</name>
    <name type="common">Western spadefoot toad</name>
    <dbReference type="NCBI Taxonomy" id="61616"/>
    <lineage>
        <taxon>Eukaryota</taxon>
        <taxon>Metazoa</taxon>
        <taxon>Chordata</taxon>
        <taxon>Craniata</taxon>
        <taxon>Vertebrata</taxon>
        <taxon>Euteleostomi</taxon>
        <taxon>Amphibia</taxon>
        <taxon>Batrachia</taxon>
        <taxon>Anura</taxon>
        <taxon>Pelobatoidea</taxon>
        <taxon>Pelobatidae</taxon>
        <taxon>Pelobates</taxon>
    </lineage>
</organism>
<dbReference type="EMBL" id="OW240916">
    <property type="protein sequence ID" value="CAH2295167.1"/>
    <property type="molecule type" value="Genomic_DNA"/>
</dbReference>
<evidence type="ECO:0000313" key="2">
    <source>
        <dbReference type="Proteomes" id="UP001295444"/>
    </source>
</evidence>
<dbReference type="Proteomes" id="UP001295444">
    <property type="component" value="Chromosome 05"/>
</dbReference>
<name>A0AAD1W7D7_PELCU</name>
<protein>
    <submittedName>
        <fullName evidence="1">Uncharacterized protein</fullName>
    </submittedName>
</protein>
<reference evidence="1" key="1">
    <citation type="submission" date="2022-03" db="EMBL/GenBank/DDBJ databases">
        <authorList>
            <person name="Alioto T."/>
            <person name="Alioto T."/>
            <person name="Gomez Garrido J."/>
        </authorList>
    </citation>
    <scope>NUCLEOTIDE SEQUENCE</scope>
</reference>
<proteinExistence type="predicted"/>